<keyword evidence="1" id="KW-1133">Transmembrane helix</keyword>
<dbReference type="Pfam" id="PF02517">
    <property type="entry name" value="Rce1-like"/>
    <property type="match status" value="1"/>
</dbReference>
<dbReference type="PANTHER" id="PTHR36435">
    <property type="entry name" value="SLR1288 PROTEIN"/>
    <property type="match status" value="1"/>
</dbReference>
<name>A0ABV5F0W0_9FLAO</name>
<protein>
    <submittedName>
        <fullName evidence="3">Lysostaphin resistance A-like protein</fullName>
    </submittedName>
</protein>
<proteinExistence type="predicted"/>
<accession>A0ABV5F0W0</accession>
<evidence type="ECO:0000259" key="2">
    <source>
        <dbReference type="Pfam" id="PF02517"/>
    </source>
</evidence>
<gene>
    <name evidence="3" type="ORF">ACFFVB_08255</name>
</gene>
<comment type="caution">
    <text evidence="3">The sequence shown here is derived from an EMBL/GenBank/DDBJ whole genome shotgun (WGS) entry which is preliminary data.</text>
</comment>
<dbReference type="Proteomes" id="UP001589605">
    <property type="component" value="Unassembled WGS sequence"/>
</dbReference>
<dbReference type="RefSeq" id="WP_382382255.1">
    <property type="nucleotide sequence ID" value="NZ_JBHMEZ010000009.1"/>
</dbReference>
<keyword evidence="4" id="KW-1185">Reference proteome</keyword>
<evidence type="ECO:0000256" key="1">
    <source>
        <dbReference type="SAM" id="Phobius"/>
    </source>
</evidence>
<keyword evidence="1" id="KW-0812">Transmembrane</keyword>
<dbReference type="PANTHER" id="PTHR36435:SF1">
    <property type="entry name" value="CAAX AMINO TERMINAL PROTEASE FAMILY PROTEIN"/>
    <property type="match status" value="1"/>
</dbReference>
<dbReference type="InterPro" id="IPR052710">
    <property type="entry name" value="CAAX_protease"/>
</dbReference>
<dbReference type="EMBL" id="JBHMEZ010000009">
    <property type="protein sequence ID" value="MFB9053072.1"/>
    <property type="molecule type" value="Genomic_DNA"/>
</dbReference>
<feature type="transmembrane region" description="Helical" evidence="1">
    <location>
        <begin position="61"/>
        <end position="80"/>
    </location>
</feature>
<evidence type="ECO:0000313" key="4">
    <source>
        <dbReference type="Proteomes" id="UP001589605"/>
    </source>
</evidence>
<keyword evidence="1" id="KW-0472">Membrane</keyword>
<dbReference type="InterPro" id="IPR003675">
    <property type="entry name" value="Rce1/LyrA-like_dom"/>
</dbReference>
<organism evidence="3 4">
    <name type="scientific">Formosa undariae</name>
    <dbReference type="NCBI Taxonomy" id="1325436"/>
    <lineage>
        <taxon>Bacteria</taxon>
        <taxon>Pseudomonadati</taxon>
        <taxon>Bacteroidota</taxon>
        <taxon>Flavobacteriia</taxon>
        <taxon>Flavobacteriales</taxon>
        <taxon>Flavobacteriaceae</taxon>
        <taxon>Formosa</taxon>
    </lineage>
</organism>
<feature type="transmembrane region" description="Helical" evidence="1">
    <location>
        <begin position="33"/>
        <end position="55"/>
    </location>
</feature>
<evidence type="ECO:0000313" key="3">
    <source>
        <dbReference type="EMBL" id="MFB9053072.1"/>
    </source>
</evidence>
<reference evidence="3 4" key="1">
    <citation type="submission" date="2024-09" db="EMBL/GenBank/DDBJ databases">
        <authorList>
            <person name="Sun Q."/>
            <person name="Mori K."/>
        </authorList>
    </citation>
    <scope>NUCLEOTIDE SEQUENCE [LARGE SCALE GENOMIC DNA]</scope>
    <source>
        <strain evidence="3 4">CECT 8286</strain>
    </source>
</reference>
<sequence>MSVIASIFVVPITEELFFRNYILRGLLQNYKPIIAIILSSLMFAFIHIPFISLFYEFLDFSLHQTYITIFGGLLSGILFYKSKSIVPSIIFHIFWNLTSYVFK</sequence>
<feature type="domain" description="CAAX prenyl protease 2/Lysostaphin resistance protein A-like" evidence="2">
    <location>
        <begin position="3"/>
        <end position="97"/>
    </location>
</feature>